<evidence type="ECO:0000313" key="2">
    <source>
        <dbReference type="Proteomes" id="UP000002525"/>
    </source>
</evidence>
<dbReference type="AlphaFoldDB" id="Q4QKX2"/>
<protein>
    <recommendedName>
        <fullName evidence="3">Helix-turn-helix domain-containing protein</fullName>
    </recommendedName>
</protein>
<evidence type="ECO:0008006" key="3">
    <source>
        <dbReference type="Google" id="ProtNLM"/>
    </source>
</evidence>
<dbReference type="HOGENOM" id="CLU_173998_2_1_6"/>
<dbReference type="KEGG" id="hit:NTHI1516"/>
<evidence type="ECO:0000313" key="1">
    <source>
        <dbReference type="EMBL" id="AAX88325.1"/>
    </source>
</evidence>
<dbReference type="Gene3D" id="1.10.260.40">
    <property type="entry name" value="lambda repressor-like DNA-binding domains"/>
    <property type="match status" value="1"/>
</dbReference>
<proteinExistence type="predicted"/>
<organism evidence="1 2">
    <name type="scientific">Haemophilus influenzae (strain 86-028NP)</name>
    <dbReference type="NCBI Taxonomy" id="281310"/>
    <lineage>
        <taxon>Bacteria</taxon>
        <taxon>Pseudomonadati</taxon>
        <taxon>Pseudomonadota</taxon>
        <taxon>Gammaproteobacteria</taxon>
        <taxon>Pasteurellales</taxon>
        <taxon>Pasteurellaceae</taxon>
        <taxon>Haemophilus</taxon>
    </lineage>
</organism>
<gene>
    <name evidence="1" type="ordered locus">NTHI1516</name>
</gene>
<dbReference type="RefSeq" id="WP_006995067.1">
    <property type="nucleotide sequence ID" value="NC_007146.2"/>
</dbReference>
<dbReference type="Pfam" id="PF15943">
    <property type="entry name" value="YdaS_toxin"/>
    <property type="match status" value="1"/>
</dbReference>
<dbReference type="InterPro" id="IPR031856">
    <property type="entry name" value="YdaS_toxin-like"/>
</dbReference>
<dbReference type="InterPro" id="IPR010982">
    <property type="entry name" value="Lambda_DNA-bd_dom_sf"/>
</dbReference>
<dbReference type="EMBL" id="CP000057">
    <property type="protein sequence ID" value="AAX88325.1"/>
    <property type="molecule type" value="Genomic_DNA"/>
</dbReference>
<dbReference type="Proteomes" id="UP000002525">
    <property type="component" value="Chromosome"/>
</dbReference>
<reference evidence="1 2" key="1">
    <citation type="journal article" date="2005" name="J. Bacteriol.">
        <title>Genomic sequence of an otitis media isolate of nontypeable Haemophilus influenzae: comparative study with H. influenzae serotype d, strain KW20.</title>
        <authorList>
            <person name="Harrison A."/>
            <person name="Dyer D.W."/>
            <person name="Gillaspy A."/>
            <person name="Ray W.C."/>
            <person name="Mungur R."/>
            <person name="Carson M.B."/>
            <person name="Zhong H."/>
            <person name="Gipson J."/>
            <person name="Gipson M."/>
            <person name="Johnson L.S."/>
            <person name="Lewis L."/>
            <person name="Bakaletz L.O."/>
            <person name="Munson R.S.Jr."/>
        </authorList>
    </citation>
    <scope>NUCLEOTIDE SEQUENCE [LARGE SCALE GENOMIC DNA]</scope>
    <source>
        <strain evidence="1 2">86-028NP</strain>
    </source>
</reference>
<sequence>MINKTIKIAIDECGGQAKLAKLCSVAQPTVFAWLHRGGISGKYIPLIAKASNGKVTETDILRSLTKSQ</sequence>
<accession>Q4QKX2</accession>
<dbReference type="SUPFAM" id="SSF47413">
    <property type="entry name" value="lambda repressor-like DNA-binding domains"/>
    <property type="match status" value="1"/>
</dbReference>
<dbReference type="GO" id="GO:0003677">
    <property type="term" value="F:DNA binding"/>
    <property type="evidence" value="ECO:0007669"/>
    <property type="project" value="InterPro"/>
</dbReference>
<name>Q4QKX2_HAEI8</name>